<evidence type="ECO:0000256" key="1">
    <source>
        <dbReference type="SAM" id="MobiDB-lite"/>
    </source>
</evidence>
<dbReference type="EMBL" id="AP022586">
    <property type="protein sequence ID" value="BBY17080.1"/>
    <property type="molecule type" value="Genomic_DNA"/>
</dbReference>
<dbReference type="Proteomes" id="UP000466607">
    <property type="component" value="Chromosome"/>
</dbReference>
<evidence type="ECO:0000313" key="2">
    <source>
        <dbReference type="EMBL" id="BBY17080.1"/>
    </source>
</evidence>
<accession>A0AAD1IJY9</accession>
<gene>
    <name evidence="2" type="ORF">MLIT_26720</name>
</gene>
<proteinExistence type="predicted"/>
<feature type="compositionally biased region" description="Basic and acidic residues" evidence="1">
    <location>
        <begin position="1"/>
        <end position="15"/>
    </location>
</feature>
<keyword evidence="3" id="KW-1185">Reference proteome</keyword>
<feature type="region of interest" description="Disordered" evidence="1">
    <location>
        <begin position="1"/>
        <end position="32"/>
    </location>
</feature>
<dbReference type="RefSeq" id="WP_134053505.1">
    <property type="nucleotide sequence ID" value="NZ_AP022586.1"/>
</dbReference>
<name>A0AAD1IJY9_9MYCO</name>
<protein>
    <submittedName>
        <fullName evidence="2">Uncharacterized protein</fullName>
    </submittedName>
</protein>
<evidence type="ECO:0000313" key="3">
    <source>
        <dbReference type="Proteomes" id="UP000466607"/>
    </source>
</evidence>
<sequence length="271" mass="29096">MADGRRRRDAKQARRDAKRRQSRAQPPDTAEEVSLIGEVGQALDGGHPLKILNLVSTLILGTTAQPLQPSEEQPPTTGELVAALIDLQGAETTALLAVLGDMLIEDNGLRAQCRRAADERQDSLPDWLADLNRTTVHRAVRMTFGLGEGHELLVGARFTDGQEMTCVVYIDHSESPRVGDAFFVPDSIDAVLAVAQANNTDPDVSFAEVDVSNARAGLRQALDNPLSLLAVRDSDTWPACRALVQWLAQLMPAGGGNGYPVPMDSAKGDDA</sequence>
<dbReference type="AlphaFoldDB" id="A0AAD1IJY9"/>
<reference evidence="2 3" key="1">
    <citation type="journal article" date="2019" name="Emerg. Microbes Infect.">
        <title>Comprehensive subspecies identification of 175 nontuberculous mycobacteria species based on 7547 genomic profiles.</title>
        <authorList>
            <person name="Matsumoto Y."/>
            <person name="Kinjo T."/>
            <person name="Motooka D."/>
            <person name="Nabeya D."/>
            <person name="Jung N."/>
            <person name="Uechi K."/>
            <person name="Horii T."/>
            <person name="Iida T."/>
            <person name="Fujita J."/>
            <person name="Nakamura S."/>
        </authorList>
    </citation>
    <scope>NUCLEOTIDE SEQUENCE [LARGE SCALE GENOMIC DNA]</scope>
    <source>
        <strain evidence="2 3">JCM 17423</strain>
    </source>
</reference>
<organism evidence="2 3">
    <name type="scientific">Mycolicibacterium litorale</name>
    <dbReference type="NCBI Taxonomy" id="758802"/>
    <lineage>
        <taxon>Bacteria</taxon>
        <taxon>Bacillati</taxon>
        <taxon>Actinomycetota</taxon>
        <taxon>Actinomycetes</taxon>
        <taxon>Mycobacteriales</taxon>
        <taxon>Mycobacteriaceae</taxon>
        <taxon>Mycolicibacterium</taxon>
    </lineage>
</organism>